<dbReference type="GO" id="GO:0030268">
    <property type="term" value="F:methylenetetrahydromethanopterin dehydrogenase activity"/>
    <property type="evidence" value="ECO:0007669"/>
    <property type="project" value="UniProtKB-EC"/>
</dbReference>
<sequence length="268" mass="30120">MNVGVAKFGNIGSSFIDLLLDERATRKNLEIKVAGSGSKLDKKSCLSALDSLLNFDLDLVLIISPNPKLKGPKAARKKTKKQDIPVIVIGDVVDKDLKNELEENKFGYILLKNDPLIGARREFLDPIEMADFNSNILKILALSGVFRKIQSELDQVINQPQENKNKLPNIVIDEFNATKNEFDNPYARYKAIGALKIAKSVDKTNLKGCYKYEDPDKYIPTVASTHEMLKAAKDLVEEAREIEKSNDTVKRTPHKKNGNIIEKRKIQK</sequence>
<evidence type="ECO:0000256" key="1">
    <source>
        <dbReference type="ARBA" id="ARBA00007842"/>
    </source>
</evidence>
<keyword evidence="9" id="KW-1185">Reference proteome</keyword>
<gene>
    <name evidence="8" type="ORF">BTN85_0441</name>
</gene>
<dbReference type="GO" id="GO:0015948">
    <property type="term" value="P:methanogenesis"/>
    <property type="evidence" value="ECO:0007669"/>
    <property type="project" value="InterPro"/>
</dbReference>
<dbReference type="EMBL" id="MSDW01000001">
    <property type="protein sequence ID" value="OKY77963.1"/>
    <property type="molecule type" value="Genomic_DNA"/>
</dbReference>
<accession>A0A1Q6DUD9</accession>
<dbReference type="Pfam" id="PF01993">
    <property type="entry name" value="MTD"/>
    <property type="match status" value="1"/>
</dbReference>
<dbReference type="STRING" id="1903181.BTN85_0441"/>
<evidence type="ECO:0000256" key="5">
    <source>
        <dbReference type="ARBA" id="ARBA00023002"/>
    </source>
</evidence>
<proteinExistence type="inferred from homology"/>
<dbReference type="InterPro" id="IPR036080">
    <property type="entry name" value="MTD_sf"/>
</dbReference>
<keyword evidence="5" id="KW-0560">Oxidoreductase</keyword>
<evidence type="ECO:0000313" key="9">
    <source>
        <dbReference type="Proteomes" id="UP000185744"/>
    </source>
</evidence>
<dbReference type="Proteomes" id="UP000185744">
    <property type="component" value="Unassembled WGS sequence"/>
</dbReference>
<protein>
    <recommendedName>
        <fullName evidence="3">F420-dependent methylenetetrahydromethanopterin dehydrogenase</fullName>
        <ecNumber evidence="2">1.5.98.1</ecNumber>
    </recommendedName>
    <alternativeName>
        <fullName evidence="6">Coenzyme F420-dependent N5,N10-methylenetetrahydromethanopterin dehydrogenase</fullName>
    </alternativeName>
</protein>
<dbReference type="FunCoup" id="A0A1Q6DUD9">
    <property type="interactions" value="40"/>
</dbReference>
<dbReference type="EC" id="1.5.98.1" evidence="2"/>
<dbReference type="AlphaFoldDB" id="A0A1Q6DUD9"/>
<evidence type="ECO:0000313" key="8">
    <source>
        <dbReference type="EMBL" id="OKY77963.1"/>
    </source>
</evidence>
<evidence type="ECO:0000256" key="4">
    <source>
        <dbReference type="ARBA" id="ARBA00022563"/>
    </source>
</evidence>
<evidence type="ECO:0000256" key="3">
    <source>
        <dbReference type="ARBA" id="ARBA00014062"/>
    </source>
</evidence>
<evidence type="ECO:0000256" key="2">
    <source>
        <dbReference type="ARBA" id="ARBA00012904"/>
    </source>
</evidence>
<dbReference type="SUPFAM" id="SSF102324">
    <property type="entry name" value="F420-dependent methylenetetrahydromethanopterin dehydrogenase (MTD)"/>
    <property type="match status" value="1"/>
</dbReference>
<evidence type="ECO:0000256" key="7">
    <source>
        <dbReference type="SAM" id="MobiDB-lite"/>
    </source>
</evidence>
<name>A0A1Q6DUD9_METT1</name>
<organism evidence="8 9">
    <name type="scientific">Methanohalarchaeum thermophilum</name>
    <dbReference type="NCBI Taxonomy" id="1903181"/>
    <lineage>
        <taxon>Archaea</taxon>
        <taxon>Methanobacteriati</taxon>
        <taxon>Methanobacteriota</taxon>
        <taxon>Methanonatronarchaeia</taxon>
        <taxon>Methanonatronarchaeales</taxon>
        <taxon>Methanonatronarchaeaceae</taxon>
        <taxon>Candidatus Methanohalarchaeum</taxon>
    </lineage>
</organism>
<keyword evidence="4" id="KW-0554">One-carbon metabolism</keyword>
<reference evidence="8" key="1">
    <citation type="submission" date="2016-12" db="EMBL/GenBank/DDBJ databases">
        <title>Discovery of methanogenic haloarchaea.</title>
        <authorList>
            <person name="Sorokin D.Y."/>
            <person name="Makarova K.S."/>
            <person name="Abbas B."/>
            <person name="Ferrer M."/>
            <person name="Golyshin P.N."/>
        </authorList>
    </citation>
    <scope>NUCLEOTIDE SEQUENCE [LARGE SCALE GENOMIC DNA]</scope>
    <source>
        <strain evidence="8">HMET1</strain>
    </source>
</reference>
<dbReference type="GO" id="GO:0006730">
    <property type="term" value="P:one-carbon metabolic process"/>
    <property type="evidence" value="ECO:0007669"/>
    <property type="project" value="UniProtKB-KW"/>
</dbReference>
<dbReference type="InParanoid" id="A0A1Q6DUD9"/>
<dbReference type="Gene3D" id="6.10.140.120">
    <property type="match status" value="1"/>
</dbReference>
<dbReference type="InterPro" id="IPR002844">
    <property type="entry name" value="MTD"/>
</dbReference>
<comment type="similarity">
    <text evidence="1">Belongs to the MTD family.</text>
</comment>
<dbReference type="GO" id="GO:0008901">
    <property type="term" value="F:ferredoxin hydrogenase activity"/>
    <property type="evidence" value="ECO:0007669"/>
    <property type="project" value="InterPro"/>
</dbReference>
<dbReference type="NCBIfam" id="NF002162">
    <property type="entry name" value="PRK00994.1"/>
    <property type="match status" value="1"/>
</dbReference>
<feature type="region of interest" description="Disordered" evidence="7">
    <location>
        <begin position="243"/>
        <end position="268"/>
    </location>
</feature>
<comment type="caution">
    <text evidence="8">The sequence shown here is derived from an EMBL/GenBank/DDBJ whole genome shotgun (WGS) entry which is preliminary data.</text>
</comment>
<evidence type="ECO:0000256" key="6">
    <source>
        <dbReference type="ARBA" id="ARBA00031410"/>
    </source>
</evidence>
<dbReference type="Gene3D" id="3.40.50.10830">
    <property type="entry name" value="F420-dependent methylenetetrahydromethanopterin dehydrogenase (MTD)"/>
    <property type="match status" value="1"/>
</dbReference>